<dbReference type="Gene3D" id="1.20.58.740">
    <property type="match status" value="1"/>
</dbReference>
<dbReference type="InterPro" id="IPR043162">
    <property type="entry name" value="DOCK_C_lobe_C"/>
</dbReference>
<reference evidence="4" key="2">
    <citation type="submission" date="2025-08" db="UniProtKB">
        <authorList>
            <consortium name="Ensembl"/>
        </authorList>
    </citation>
    <scope>IDENTIFICATION</scope>
</reference>
<dbReference type="GO" id="GO:0007264">
    <property type="term" value="P:small GTPase-mediated signal transduction"/>
    <property type="evidence" value="ECO:0007669"/>
    <property type="project" value="InterPro"/>
</dbReference>
<evidence type="ECO:0000313" key="4">
    <source>
        <dbReference type="Ensembl" id="ENSUAMP00000001612.1"/>
    </source>
</evidence>
<dbReference type="AlphaFoldDB" id="A0A452QAY4"/>
<dbReference type="GO" id="GO:0060997">
    <property type="term" value="P:dendritic spine morphogenesis"/>
    <property type="evidence" value="ECO:0007669"/>
    <property type="project" value="TreeGrafter"/>
</dbReference>
<dbReference type="InterPro" id="IPR027357">
    <property type="entry name" value="DOCKER_dom"/>
</dbReference>
<dbReference type="PANTHER" id="PTHR23317:SF71">
    <property type="entry name" value="DEDICATOR OF CYTOKINESIS PROTEIN 10"/>
    <property type="match status" value="1"/>
</dbReference>
<sequence length="557" mass="64499">MRKNFEFNKQKSIVRSHLQLIKAVSQLIADAGIGGSRFQHSLAITNNFANGDKQMKNSNFPAEVKDLTKRIRTVLMATAQMKEHEKDPEMLVDLQYSLANSYASTPELRRTWLESMAKIHARNGDLSEAAMCYIHIAALIAEYLKRKGMFSMGWPAFLSITPNIKEEGAMKEDSGMQDTPYNENILVEQLYMCVEFLWKSERYELIADVNKPIIAVFEKQRDFKKLSDLYYDIHRSYLKVAEVVNSEKRLFGRYYRVAFYGQGFFEEEEGKEYIYKEPKLTGLSEISQRLLKLYADKFGADNVKIIQDSNKVNPKDLDPKYAYIQVTYVTPFFEEKEIEDRKTDFEMHHNINRFVFETPFTLSGKKHGGVEEQCKRRTILTTSHLFPYVKKRIQVISQSSTELNPIEVAIDEMSKKVSELNQLCTMDEVDMIRLQLKVQGSVSVKVNAGPMAYARAFLEETNAKRYPDNQVKLLKEIFRQFADACGQALDVNERLIKEDQLEYQEELRSHYKDMLSELSTVMNEQVRLGLSWPAPPVQRTVHSIPHGRRTVNVPFLT</sequence>
<evidence type="ECO:0000259" key="3">
    <source>
        <dbReference type="PROSITE" id="PS51651"/>
    </source>
</evidence>
<proteinExistence type="inferred from homology"/>
<dbReference type="InterPro" id="IPR046773">
    <property type="entry name" value="DOCKER_Lobe_C"/>
</dbReference>
<dbReference type="Pfam" id="PF20421">
    <property type="entry name" value="DHR-2_Lobe_C"/>
    <property type="match status" value="1"/>
</dbReference>
<dbReference type="InterPro" id="IPR026791">
    <property type="entry name" value="DOCK"/>
</dbReference>
<dbReference type="Pfam" id="PF20422">
    <property type="entry name" value="DHR-2_Lobe_B"/>
    <property type="match status" value="1"/>
</dbReference>
<protein>
    <submittedName>
        <fullName evidence="4">Dedicator of cytokinesis 10</fullName>
    </submittedName>
</protein>
<evidence type="ECO:0000256" key="1">
    <source>
        <dbReference type="ARBA" id="ARBA00022658"/>
    </source>
</evidence>
<dbReference type="Proteomes" id="UP000291022">
    <property type="component" value="Unassembled WGS sequence"/>
</dbReference>
<dbReference type="FunFam" id="1.25.40.410:FF:000001">
    <property type="entry name" value="dedicator of cytokinesis protein 9 isoform X2"/>
    <property type="match status" value="1"/>
</dbReference>
<dbReference type="InterPro" id="IPR046770">
    <property type="entry name" value="DOCKER_Lobe_B"/>
</dbReference>
<keyword evidence="5" id="KW-1185">Reference proteome</keyword>
<evidence type="ECO:0000256" key="2">
    <source>
        <dbReference type="PROSITE-ProRule" id="PRU00984"/>
    </source>
</evidence>
<dbReference type="Pfam" id="PF06920">
    <property type="entry name" value="DHR-2_Lobe_A"/>
    <property type="match status" value="1"/>
</dbReference>
<name>A0A452QAY4_URSAM</name>
<accession>A0A452QAY4</accession>
<dbReference type="Gene3D" id="1.25.40.410">
    <property type="match status" value="1"/>
</dbReference>
<dbReference type="PROSITE" id="PS51651">
    <property type="entry name" value="DOCKER"/>
    <property type="match status" value="1"/>
</dbReference>
<reference evidence="4" key="3">
    <citation type="submission" date="2025-09" db="UniProtKB">
        <authorList>
            <consortium name="Ensembl"/>
        </authorList>
    </citation>
    <scope>IDENTIFICATION</scope>
</reference>
<dbReference type="GO" id="GO:0005085">
    <property type="term" value="F:guanyl-nucleotide exchange factor activity"/>
    <property type="evidence" value="ECO:0007669"/>
    <property type="project" value="UniProtKB-KW"/>
</dbReference>
<dbReference type="GO" id="GO:0030334">
    <property type="term" value="P:regulation of cell migration"/>
    <property type="evidence" value="ECO:0007669"/>
    <property type="project" value="TreeGrafter"/>
</dbReference>
<feature type="domain" description="DOCKER" evidence="3">
    <location>
        <begin position="100"/>
        <end position="527"/>
    </location>
</feature>
<gene>
    <name evidence="4" type="primary">DOCK10</name>
</gene>
<dbReference type="FunFam" id="1.20.58.740:FF:000001">
    <property type="entry name" value="dedicator of cytokinesis protein 9 isoform X1"/>
    <property type="match status" value="1"/>
</dbReference>
<dbReference type="GeneTree" id="ENSGT00940000157469"/>
<keyword evidence="1" id="KW-0344">Guanine-nucleotide releasing factor</keyword>
<dbReference type="InterPro" id="IPR046769">
    <property type="entry name" value="DOCKER_Lobe_A"/>
</dbReference>
<dbReference type="InterPro" id="IPR043161">
    <property type="entry name" value="DOCK_C_lobe_A"/>
</dbReference>
<dbReference type="Ensembl" id="ENSUAMT00000001853.1">
    <property type="protein sequence ID" value="ENSUAMP00000001612.1"/>
    <property type="gene ID" value="ENSUAMG00000000944.1"/>
</dbReference>
<organism evidence="4 5">
    <name type="scientific">Ursus americanus</name>
    <name type="common">American black bear</name>
    <name type="synonym">Euarctos americanus</name>
    <dbReference type="NCBI Taxonomy" id="9643"/>
    <lineage>
        <taxon>Eukaryota</taxon>
        <taxon>Metazoa</taxon>
        <taxon>Chordata</taxon>
        <taxon>Craniata</taxon>
        <taxon>Vertebrata</taxon>
        <taxon>Euteleostomi</taxon>
        <taxon>Mammalia</taxon>
        <taxon>Eutheria</taxon>
        <taxon>Laurasiatheria</taxon>
        <taxon>Carnivora</taxon>
        <taxon>Caniformia</taxon>
        <taxon>Ursidae</taxon>
        <taxon>Ursus</taxon>
    </lineage>
</organism>
<dbReference type="PANTHER" id="PTHR23317">
    <property type="entry name" value="DEDICATOR OF CYTOKINESIS DOCK"/>
    <property type="match status" value="1"/>
</dbReference>
<comment type="similarity">
    <text evidence="2">Belongs to the DOCK family.</text>
</comment>
<reference evidence="5" key="1">
    <citation type="submission" date="2016-06" db="EMBL/GenBank/DDBJ databases">
        <title>De novo assembly and RNA-Seq shows season-dependent expression and editing in black bear kidneys.</title>
        <authorList>
            <person name="Korstanje R."/>
            <person name="Srivastava A."/>
            <person name="Sarsani V.K."/>
            <person name="Sheehan S.M."/>
            <person name="Seger R.L."/>
            <person name="Barter M.E."/>
            <person name="Lindqvist C."/>
            <person name="Brody L.C."/>
            <person name="Mullikin J.C."/>
        </authorList>
    </citation>
    <scope>NUCLEOTIDE SEQUENCE [LARGE SCALE GENOMIC DNA]</scope>
</reference>
<evidence type="ECO:0000313" key="5">
    <source>
        <dbReference type="Proteomes" id="UP000291022"/>
    </source>
</evidence>